<keyword evidence="2" id="KW-1185">Reference proteome</keyword>
<dbReference type="KEGG" id="cck:Ccar_23770"/>
<dbReference type="OrthoDB" id="5510361at2"/>
<dbReference type="CDD" id="cd03440">
    <property type="entry name" value="hot_dog"/>
    <property type="match status" value="1"/>
</dbReference>
<dbReference type="InterPro" id="IPR029069">
    <property type="entry name" value="HotDog_dom_sf"/>
</dbReference>
<dbReference type="STRING" id="536227.Ccar_23770"/>
<accession>C6Q1G5</accession>
<dbReference type="SUPFAM" id="SSF54637">
    <property type="entry name" value="Thioesterase/thiol ester dehydrase-isomerase"/>
    <property type="match status" value="1"/>
</dbReference>
<dbReference type="AlphaFoldDB" id="C6Q1G5"/>
<dbReference type="RefSeq" id="WP_007063767.1">
    <property type="nucleotide sequence ID" value="NZ_ACVI01000138.1"/>
</dbReference>
<protein>
    <recommendedName>
        <fullName evidence="3">Acyl-CoA hydrolase</fullName>
    </recommendedName>
</protein>
<proteinExistence type="predicted"/>
<gene>
    <name evidence="1" type="ORF">CcarbDRAFT_4883</name>
</gene>
<evidence type="ECO:0000313" key="2">
    <source>
        <dbReference type="Proteomes" id="UP000004198"/>
    </source>
</evidence>
<comment type="caution">
    <text evidence="1">The sequence shown here is derived from an EMBL/GenBank/DDBJ whole genome shotgun (WGS) entry which is preliminary data.</text>
</comment>
<reference evidence="1 2" key="1">
    <citation type="submission" date="2009-06" db="EMBL/GenBank/DDBJ databases">
        <title>The draft genome of Clostridium carboxidivorans P7.</title>
        <authorList>
            <consortium name="US DOE Joint Genome Institute (JGI-PGF)"/>
            <person name="Lucas S."/>
            <person name="Copeland A."/>
            <person name="Lapidus A."/>
            <person name="Glavina del Rio T."/>
            <person name="Tice H."/>
            <person name="Bruce D."/>
            <person name="Goodwin L."/>
            <person name="Pitluck S."/>
            <person name="Larimer F."/>
            <person name="Land M.L."/>
            <person name="Hauser L."/>
            <person name="Hemme C.L."/>
        </authorList>
    </citation>
    <scope>NUCLEOTIDE SEQUENCE [LARGE SCALE GENOMIC DNA]</scope>
    <source>
        <strain evidence="1 2">P7</strain>
    </source>
</reference>
<organism evidence="1 2">
    <name type="scientific">Clostridium carboxidivorans P7</name>
    <dbReference type="NCBI Taxonomy" id="536227"/>
    <lineage>
        <taxon>Bacteria</taxon>
        <taxon>Bacillati</taxon>
        <taxon>Bacillota</taxon>
        <taxon>Clostridia</taxon>
        <taxon>Eubacteriales</taxon>
        <taxon>Clostridiaceae</taxon>
        <taxon>Clostridium</taxon>
    </lineage>
</organism>
<sequence>MAFEKTDKNYETKMRLRMSDKDVFYAGGIVNGSRSITLMGDVATRLMIMHDGNEGRCTGFDNIRLYKSIFAGDYLELVGRIIGVEGNKRKIQCRTFKVAYNPKIPGDASAINVLVKPILCTEFIATYESLK</sequence>
<evidence type="ECO:0008006" key="3">
    <source>
        <dbReference type="Google" id="ProtNLM"/>
    </source>
</evidence>
<dbReference type="eggNOG" id="COG1607">
    <property type="taxonomic scope" value="Bacteria"/>
</dbReference>
<dbReference type="PATRIC" id="fig|536227.13.peg.4907"/>
<name>C6Q1G5_9CLOT</name>
<dbReference type="Proteomes" id="UP000004198">
    <property type="component" value="Unassembled WGS sequence"/>
</dbReference>
<dbReference type="EMBL" id="ACVI01000138">
    <property type="protein sequence ID" value="EET84666.1"/>
    <property type="molecule type" value="Genomic_DNA"/>
</dbReference>
<dbReference type="Gene3D" id="3.10.129.10">
    <property type="entry name" value="Hotdog Thioesterase"/>
    <property type="match status" value="1"/>
</dbReference>
<evidence type="ECO:0000313" key="1">
    <source>
        <dbReference type="EMBL" id="EET84666.1"/>
    </source>
</evidence>